<evidence type="ECO:0000259" key="4">
    <source>
        <dbReference type="PROSITE" id="PS50956"/>
    </source>
</evidence>
<dbReference type="STRING" id="44252.DJ90_1195"/>
<dbReference type="PATRIC" id="fig|44252.3.peg.5476"/>
<evidence type="ECO:0000256" key="1">
    <source>
        <dbReference type="ARBA" id="ARBA00023015"/>
    </source>
</evidence>
<dbReference type="SUPFAM" id="SSF54909">
    <property type="entry name" value="Dimeric alpha+beta barrel"/>
    <property type="match status" value="1"/>
</dbReference>
<dbReference type="PANTHER" id="PTHR30154:SF20">
    <property type="entry name" value="LEUCINE-RESPONSIVE REGULATORY PROTEIN"/>
    <property type="match status" value="1"/>
</dbReference>
<feature type="domain" description="HTH asnC-type" evidence="4">
    <location>
        <begin position="1"/>
        <end position="62"/>
    </location>
</feature>
<evidence type="ECO:0000256" key="2">
    <source>
        <dbReference type="ARBA" id="ARBA00023125"/>
    </source>
</evidence>
<dbReference type="SUPFAM" id="SSF46785">
    <property type="entry name" value="Winged helix' DNA-binding domain"/>
    <property type="match status" value="1"/>
</dbReference>
<dbReference type="Pfam" id="PF01037">
    <property type="entry name" value="AsnC_trans_reg"/>
    <property type="match status" value="1"/>
</dbReference>
<dbReference type="FunFam" id="1.10.10.10:FF:000186">
    <property type="entry name" value="AsnC family transcriptional regulator"/>
    <property type="match status" value="1"/>
</dbReference>
<dbReference type="SMART" id="SM00344">
    <property type="entry name" value="HTH_ASNC"/>
    <property type="match status" value="1"/>
</dbReference>
<evidence type="ECO:0000313" key="6">
    <source>
        <dbReference type="EMBL" id="MUG20959.1"/>
    </source>
</evidence>
<dbReference type="PROSITE" id="PS50956">
    <property type="entry name" value="HTH_ASNC_2"/>
    <property type="match status" value="1"/>
</dbReference>
<dbReference type="CDD" id="cd00090">
    <property type="entry name" value="HTH_ARSR"/>
    <property type="match status" value="1"/>
</dbReference>
<dbReference type="InterPro" id="IPR019885">
    <property type="entry name" value="Tscrpt_reg_HTH_AsnC-type_CS"/>
</dbReference>
<evidence type="ECO:0000313" key="5">
    <source>
        <dbReference type="EMBL" id="KFM94516.1"/>
    </source>
</evidence>
<dbReference type="Gene3D" id="1.10.10.10">
    <property type="entry name" value="Winged helix-like DNA-binding domain superfamily/Winged helix DNA-binding domain"/>
    <property type="match status" value="1"/>
</dbReference>
<reference evidence="6 8" key="2">
    <citation type="submission" date="2019-11" db="EMBL/GenBank/DDBJ databases">
        <title>Draft genome sequences of five Paenibacillus species of dairy origin.</title>
        <authorList>
            <person name="Olajide A.M."/>
            <person name="Chen S."/>
            <person name="Lapointe G."/>
        </authorList>
    </citation>
    <scope>NUCLEOTIDE SEQUENCE [LARGE SCALE GENOMIC DNA]</scope>
    <source>
        <strain evidence="6 8">3CT49</strain>
    </source>
</reference>
<comment type="caution">
    <text evidence="5">The sequence shown here is derived from an EMBL/GenBank/DDBJ whole genome shotgun (WGS) entry which is preliminary data.</text>
</comment>
<dbReference type="GO" id="GO:0043565">
    <property type="term" value="F:sequence-specific DNA binding"/>
    <property type="evidence" value="ECO:0007669"/>
    <property type="project" value="InterPro"/>
</dbReference>
<dbReference type="OrthoDB" id="34294at2"/>
<dbReference type="InterPro" id="IPR000485">
    <property type="entry name" value="AsnC-type_HTH_dom"/>
</dbReference>
<dbReference type="PRINTS" id="PR00033">
    <property type="entry name" value="HTHASNC"/>
</dbReference>
<reference evidence="5 7" key="1">
    <citation type="submission" date="2014-04" db="EMBL/GenBank/DDBJ databases">
        <authorList>
            <person name="Bishop-Lilly K.A."/>
            <person name="Broomall S.M."/>
            <person name="Chain P.S."/>
            <person name="Chertkov O."/>
            <person name="Coyne S.R."/>
            <person name="Daligault H.E."/>
            <person name="Davenport K.W."/>
            <person name="Erkkila T."/>
            <person name="Frey K.G."/>
            <person name="Gibbons H.S."/>
            <person name="Gu W."/>
            <person name="Jaissle J."/>
            <person name="Johnson S.L."/>
            <person name="Koroleva G.I."/>
            <person name="Ladner J.T."/>
            <person name="Lo C.-C."/>
            <person name="Minogue T.D."/>
            <person name="Munk C."/>
            <person name="Palacios G.F."/>
            <person name="Redden C.L."/>
            <person name="Rosenzweig C.N."/>
            <person name="Scholz M.B."/>
            <person name="Teshima H."/>
            <person name="Xu Y."/>
        </authorList>
    </citation>
    <scope>NUCLEOTIDE SEQUENCE [LARGE SCALE GENOMIC DNA]</scope>
    <source>
        <strain evidence="5 7">8244</strain>
    </source>
</reference>
<dbReference type="InterPro" id="IPR019887">
    <property type="entry name" value="Tscrpt_reg_AsnC/Lrp_C"/>
</dbReference>
<dbReference type="Proteomes" id="UP000029278">
    <property type="component" value="Unassembled WGS sequence"/>
</dbReference>
<dbReference type="EMBL" id="JMQA01000047">
    <property type="protein sequence ID" value="KFM94516.1"/>
    <property type="molecule type" value="Genomic_DNA"/>
</dbReference>
<dbReference type="Proteomes" id="UP000442469">
    <property type="component" value="Unassembled WGS sequence"/>
</dbReference>
<evidence type="ECO:0000313" key="7">
    <source>
        <dbReference type="Proteomes" id="UP000029278"/>
    </source>
</evidence>
<dbReference type="GO" id="GO:0005829">
    <property type="term" value="C:cytosol"/>
    <property type="evidence" value="ECO:0007669"/>
    <property type="project" value="TreeGrafter"/>
</dbReference>
<keyword evidence="1" id="KW-0805">Transcription regulation</keyword>
<dbReference type="InterPro" id="IPR036388">
    <property type="entry name" value="WH-like_DNA-bd_sf"/>
</dbReference>
<dbReference type="RefSeq" id="WP_036618369.1">
    <property type="nucleotide sequence ID" value="NZ_CP086393.1"/>
</dbReference>
<keyword evidence="3" id="KW-0804">Transcription</keyword>
<dbReference type="Pfam" id="PF13412">
    <property type="entry name" value="HTH_24"/>
    <property type="match status" value="1"/>
</dbReference>
<evidence type="ECO:0000256" key="3">
    <source>
        <dbReference type="ARBA" id="ARBA00023163"/>
    </source>
</evidence>
<keyword evidence="7" id="KW-1185">Reference proteome</keyword>
<dbReference type="InterPro" id="IPR036390">
    <property type="entry name" value="WH_DNA-bd_sf"/>
</dbReference>
<dbReference type="EMBL" id="WNZZ01000001">
    <property type="protein sequence ID" value="MUG20959.1"/>
    <property type="molecule type" value="Genomic_DNA"/>
</dbReference>
<evidence type="ECO:0000313" key="8">
    <source>
        <dbReference type="Proteomes" id="UP000442469"/>
    </source>
</evidence>
<organism evidence="5 7">
    <name type="scientific">Paenibacillus macerans</name>
    <name type="common">Bacillus macerans</name>
    <dbReference type="NCBI Taxonomy" id="44252"/>
    <lineage>
        <taxon>Bacteria</taxon>
        <taxon>Bacillati</taxon>
        <taxon>Bacillota</taxon>
        <taxon>Bacilli</taxon>
        <taxon>Bacillales</taxon>
        <taxon>Paenibacillaceae</taxon>
        <taxon>Paenibacillus</taxon>
    </lineage>
</organism>
<dbReference type="PANTHER" id="PTHR30154">
    <property type="entry name" value="LEUCINE-RESPONSIVE REGULATORY PROTEIN"/>
    <property type="match status" value="1"/>
</dbReference>
<sequence>MDQVDKNILLALQDNARISMTELGKMVGLTQPAVTERVRRMEERGIIKDYRTVVAREKIGKHTMAVIWLRATNCESFHAFCQSAQEVIECHRISGGEYNHLLKVVTESLPDLEMFENEIVKYGKFATSIVLSSPIENKSLTAIVPESSIR</sequence>
<dbReference type="GO" id="GO:0043200">
    <property type="term" value="P:response to amino acid"/>
    <property type="evidence" value="ECO:0007669"/>
    <property type="project" value="TreeGrafter"/>
</dbReference>
<name>A0A090Y8J9_PAEMA</name>
<proteinExistence type="predicted"/>
<keyword evidence="2" id="KW-0238">DNA-binding</keyword>
<dbReference type="Gene3D" id="3.30.70.920">
    <property type="match status" value="1"/>
</dbReference>
<dbReference type="InterPro" id="IPR011008">
    <property type="entry name" value="Dimeric_a/b-barrel"/>
</dbReference>
<gene>
    <name evidence="5" type="ORF">DJ90_1195</name>
    <name evidence="6" type="ORF">GNQ08_00710</name>
</gene>
<dbReference type="HOGENOM" id="CLU_091233_3_1_9"/>
<dbReference type="AlphaFoldDB" id="A0A090Y8J9"/>
<dbReference type="GeneID" id="77010579"/>
<dbReference type="InterPro" id="IPR019888">
    <property type="entry name" value="Tscrpt_reg_AsnC-like"/>
</dbReference>
<protein>
    <submittedName>
        <fullName evidence="5">AsnC family protein</fullName>
    </submittedName>
    <submittedName>
        <fullName evidence="6">AsnC family transcriptional regulator</fullName>
    </submittedName>
</protein>
<dbReference type="PROSITE" id="PS00519">
    <property type="entry name" value="HTH_ASNC_1"/>
    <property type="match status" value="1"/>
</dbReference>
<dbReference type="InterPro" id="IPR011991">
    <property type="entry name" value="ArsR-like_HTH"/>
</dbReference>
<accession>A0A090Y8J9</accession>